<dbReference type="EMBL" id="JPQZ01000439">
    <property type="protein sequence ID" value="KKO73578.1"/>
    <property type="molecule type" value="Genomic_DNA"/>
</dbReference>
<reference evidence="1 2" key="1">
    <citation type="journal article" date="2015" name="Environ. Microbiol.">
        <title>Genome analyses suggest the presence of polyploidy and recent human-driven expansions in eight global populations of the honeybee pathogen Nosema ceranae.</title>
        <authorList>
            <person name="Pelin A."/>
            <person name="Selman M."/>
            <person name="Aris-Brosou S."/>
            <person name="Farinelli L."/>
            <person name="Corradi N."/>
        </authorList>
    </citation>
    <scope>NUCLEOTIDE SEQUENCE [LARGE SCALE GENOMIC DNA]</scope>
    <source>
        <strain evidence="1 2">PA08 1199</strain>
    </source>
</reference>
<dbReference type="VEuPathDB" id="MicrosporidiaDB:AAJ76_441000789"/>
<protein>
    <submittedName>
        <fullName evidence="1">Uncharacterized protein</fullName>
    </submittedName>
</protein>
<name>A0A0F9WK92_9MICR</name>
<accession>A0A0F9WK92</accession>
<dbReference type="RefSeq" id="XP_024329320.1">
    <property type="nucleotide sequence ID" value="XM_024475665.1"/>
</dbReference>
<dbReference type="Proteomes" id="UP000034350">
    <property type="component" value="Unassembled WGS sequence"/>
</dbReference>
<dbReference type="AlphaFoldDB" id="A0A0F9WK92"/>
<keyword evidence="2" id="KW-1185">Reference proteome</keyword>
<gene>
    <name evidence="1" type="ORF">AAJ76_441000789</name>
</gene>
<sequence>MVYLVLNTNYSVQNLKIFIDDKHELRNELIPSGQHWSRTPL</sequence>
<proteinExistence type="predicted"/>
<organism evidence="1 2">
    <name type="scientific">Vairimorpha ceranae</name>
    <dbReference type="NCBI Taxonomy" id="40302"/>
    <lineage>
        <taxon>Eukaryota</taxon>
        <taxon>Fungi</taxon>
        <taxon>Fungi incertae sedis</taxon>
        <taxon>Microsporidia</taxon>
        <taxon>Nosematidae</taxon>
        <taxon>Vairimorpha</taxon>
    </lineage>
</organism>
<evidence type="ECO:0000313" key="1">
    <source>
        <dbReference type="EMBL" id="KKO73578.1"/>
    </source>
</evidence>
<dbReference type="GeneID" id="36320612"/>
<evidence type="ECO:0000313" key="2">
    <source>
        <dbReference type="Proteomes" id="UP000034350"/>
    </source>
</evidence>
<comment type="caution">
    <text evidence="1">The sequence shown here is derived from an EMBL/GenBank/DDBJ whole genome shotgun (WGS) entry which is preliminary data.</text>
</comment>